<accession>A0AAV4Q5E4</accession>
<protein>
    <submittedName>
        <fullName evidence="1">Glutamate receptor ionotropic, NMDA 2A</fullName>
    </submittedName>
</protein>
<dbReference type="Proteomes" id="UP001054837">
    <property type="component" value="Unassembled WGS sequence"/>
</dbReference>
<dbReference type="EMBL" id="BPLQ01004063">
    <property type="protein sequence ID" value="GIY05183.1"/>
    <property type="molecule type" value="Genomic_DNA"/>
</dbReference>
<dbReference type="AlphaFoldDB" id="A0AAV4Q5E4"/>
<sequence length="84" mass="9746">MEELCCRELDAFVYDATVLEYLVGQDNECRLLTVGSWYAMTGYGFAMPKESKYLHVFNKKMIEYRENVSLTVSCQVDRFSPSQP</sequence>
<reference evidence="1 2" key="1">
    <citation type="submission" date="2021-06" db="EMBL/GenBank/DDBJ databases">
        <title>Caerostris darwini draft genome.</title>
        <authorList>
            <person name="Kono N."/>
            <person name="Arakawa K."/>
        </authorList>
    </citation>
    <scope>NUCLEOTIDE SEQUENCE [LARGE SCALE GENOMIC DNA]</scope>
</reference>
<organism evidence="1 2">
    <name type="scientific">Caerostris darwini</name>
    <dbReference type="NCBI Taxonomy" id="1538125"/>
    <lineage>
        <taxon>Eukaryota</taxon>
        <taxon>Metazoa</taxon>
        <taxon>Ecdysozoa</taxon>
        <taxon>Arthropoda</taxon>
        <taxon>Chelicerata</taxon>
        <taxon>Arachnida</taxon>
        <taxon>Araneae</taxon>
        <taxon>Araneomorphae</taxon>
        <taxon>Entelegynae</taxon>
        <taxon>Araneoidea</taxon>
        <taxon>Araneidae</taxon>
        <taxon>Caerostris</taxon>
    </lineage>
</organism>
<evidence type="ECO:0000313" key="1">
    <source>
        <dbReference type="EMBL" id="GIY05183.1"/>
    </source>
</evidence>
<evidence type="ECO:0000313" key="2">
    <source>
        <dbReference type="Proteomes" id="UP001054837"/>
    </source>
</evidence>
<keyword evidence="1" id="KW-0675">Receptor</keyword>
<dbReference type="Gene3D" id="3.40.190.10">
    <property type="entry name" value="Periplasmic binding protein-like II"/>
    <property type="match status" value="2"/>
</dbReference>
<comment type="caution">
    <text evidence="1">The sequence shown here is derived from an EMBL/GenBank/DDBJ whole genome shotgun (WGS) entry which is preliminary data.</text>
</comment>
<name>A0AAV4Q5E4_9ARAC</name>
<proteinExistence type="predicted"/>
<gene>
    <name evidence="1" type="primary">grin2a</name>
    <name evidence="1" type="ORF">CDAR_445811</name>
</gene>
<dbReference type="SUPFAM" id="SSF53850">
    <property type="entry name" value="Periplasmic binding protein-like II"/>
    <property type="match status" value="1"/>
</dbReference>
<keyword evidence="2" id="KW-1185">Reference proteome</keyword>